<feature type="region of interest" description="Disordered" evidence="1">
    <location>
        <begin position="53"/>
        <end position="74"/>
    </location>
</feature>
<reference evidence="2" key="1">
    <citation type="submission" date="2024-05" db="EMBL/GenBank/DDBJ databases">
        <authorList>
            <person name="Kim S."/>
            <person name="Heo J."/>
            <person name="Choi H."/>
            <person name="Choi Y."/>
            <person name="Kwon S.-W."/>
            <person name="Kim Y."/>
        </authorList>
    </citation>
    <scope>NUCLEOTIDE SEQUENCE</scope>
    <source>
        <strain evidence="2">KACC 23698</strain>
    </source>
</reference>
<accession>A0AAU7JJX8</accession>
<feature type="compositionally biased region" description="Basic and acidic residues" evidence="1">
    <location>
        <begin position="53"/>
        <end position="63"/>
    </location>
</feature>
<sequence>MFQSEAMQGPMPEMDTEFDRMSDEALMLDIVEALAEAHRRGLTEVGAALDATSKGRERVEAGRLARASPAGDLH</sequence>
<evidence type="ECO:0000313" key="2">
    <source>
        <dbReference type="EMBL" id="XBO40475.1"/>
    </source>
</evidence>
<dbReference type="AlphaFoldDB" id="A0AAU7JJX8"/>
<dbReference type="RefSeq" id="WP_406857335.1">
    <property type="nucleotide sequence ID" value="NZ_CP157484.1"/>
</dbReference>
<evidence type="ECO:0000256" key="1">
    <source>
        <dbReference type="SAM" id="MobiDB-lite"/>
    </source>
</evidence>
<protein>
    <submittedName>
        <fullName evidence="2">Uncharacterized protein</fullName>
    </submittedName>
</protein>
<dbReference type="EMBL" id="CP157484">
    <property type="protein sequence ID" value="XBO40475.1"/>
    <property type="molecule type" value="Genomic_DNA"/>
</dbReference>
<gene>
    <name evidence="2" type="ORF">ABEG18_06830</name>
</gene>
<name>A0AAU7JJX8_9HYPH</name>
<proteinExistence type="predicted"/>
<organism evidence="2">
    <name type="scientific">Alsobacter sp. KACC 23698</name>
    <dbReference type="NCBI Taxonomy" id="3149229"/>
    <lineage>
        <taxon>Bacteria</taxon>
        <taxon>Pseudomonadati</taxon>
        <taxon>Pseudomonadota</taxon>
        <taxon>Alphaproteobacteria</taxon>
        <taxon>Hyphomicrobiales</taxon>
        <taxon>Alsobacteraceae</taxon>
        <taxon>Alsobacter</taxon>
    </lineage>
</organism>